<evidence type="ECO:0000313" key="4">
    <source>
        <dbReference type="Proteomes" id="UP001596001"/>
    </source>
</evidence>
<dbReference type="PANTHER" id="PTHR40048">
    <property type="entry name" value="RHAMNOSYL O-METHYLTRANSFERASE"/>
    <property type="match status" value="1"/>
</dbReference>
<sequence>MKIILDTEAQTLTVEDADQPQIFPLYSKAAFEVLSRQWVRVGWNQKYQYTFSWMGRPVIQLPEDMLRMQEAIFRIQPDVIIETGVAHGGSLIFYSSLCKAMERGRVIGIDIEIRPHNRQAIEAHPLSDRITLIEGSSTAPDIVAQVKSQVQPDEKVLVILDSNHSYAHVLAELQAYADLVTPGSYIVATDGIMFDLADVPRGTPDWATDNPTYAARDFAAQHPEFRIEQPDWPFNESELNQNITHWPGAWLLRLPQP</sequence>
<dbReference type="SUPFAM" id="SSF53335">
    <property type="entry name" value="S-adenosyl-L-methionine-dependent methyltransferases"/>
    <property type="match status" value="1"/>
</dbReference>
<protein>
    <submittedName>
        <fullName evidence="3">Cephalosporin hydroxylase family protein</fullName>
    </submittedName>
</protein>
<keyword evidence="4" id="KW-1185">Reference proteome</keyword>
<dbReference type="EMBL" id="JBHSHJ010000008">
    <property type="protein sequence ID" value="MFC4789534.1"/>
    <property type="molecule type" value="Genomic_DNA"/>
</dbReference>
<keyword evidence="1" id="KW-0489">Methyltransferase</keyword>
<dbReference type="RefSeq" id="WP_382433005.1">
    <property type="nucleotide sequence ID" value="NZ_JBHSHJ010000008.1"/>
</dbReference>
<accession>A0ABV9QFM6</accession>
<evidence type="ECO:0000256" key="1">
    <source>
        <dbReference type="ARBA" id="ARBA00022603"/>
    </source>
</evidence>
<dbReference type="Gene3D" id="3.40.50.150">
    <property type="entry name" value="Vaccinia Virus protein VP39"/>
    <property type="match status" value="1"/>
</dbReference>
<dbReference type="Pfam" id="PF04989">
    <property type="entry name" value="RMNT_CmcI"/>
    <property type="match status" value="1"/>
</dbReference>
<reference evidence="4" key="1">
    <citation type="journal article" date="2019" name="Int. J. Syst. Evol. Microbiol.">
        <title>The Global Catalogue of Microorganisms (GCM) 10K type strain sequencing project: providing services to taxonomists for standard genome sequencing and annotation.</title>
        <authorList>
            <consortium name="The Broad Institute Genomics Platform"/>
            <consortium name="The Broad Institute Genome Sequencing Center for Infectious Disease"/>
            <person name="Wu L."/>
            <person name="Ma J."/>
        </authorList>
    </citation>
    <scope>NUCLEOTIDE SEQUENCE [LARGE SCALE GENOMIC DNA]</scope>
    <source>
        <strain evidence="4">CCUG 49452</strain>
    </source>
</reference>
<dbReference type="InterPro" id="IPR029063">
    <property type="entry name" value="SAM-dependent_MTases_sf"/>
</dbReference>
<evidence type="ECO:0000256" key="2">
    <source>
        <dbReference type="ARBA" id="ARBA00022679"/>
    </source>
</evidence>
<keyword evidence="2" id="KW-0808">Transferase</keyword>
<evidence type="ECO:0000313" key="3">
    <source>
        <dbReference type="EMBL" id="MFC4789534.1"/>
    </source>
</evidence>
<comment type="caution">
    <text evidence="3">The sequence shown here is derived from an EMBL/GenBank/DDBJ whole genome shotgun (WGS) entry which is preliminary data.</text>
</comment>
<dbReference type="InterPro" id="IPR007072">
    <property type="entry name" value="RNMT_CmcI"/>
</dbReference>
<organism evidence="3 4">
    <name type="scientific">Giesbergeria sinuosa</name>
    <dbReference type="NCBI Taxonomy" id="80883"/>
    <lineage>
        <taxon>Bacteria</taxon>
        <taxon>Pseudomonadati</taxon>
        <taxon>Pseudomonadota</taxon>
        <taxon>Betaproteobacteria</taxon>
        <taxon>Burkholderiales</taxon>
        <taxon>Comamonadaceae</taxon>
        <taxon>Giesbergeria</taxon>
    </lineage>
</organism>
<name>A0ABV9QFM6_9BURK</name>
<gene>
    <name evidence="3" type="ORF">ACFO6X_11145</name>
</gene>
<proteinExistence type="predicted"/>
<dbReference type="Proteomes" id="UP001596001">
    <property type="component" value="Unassembled WGS sequence"/>
</dbReference>
<dbReference type="PANTHER" id="PTHR40048:SF1">
    <property type="entry name" value="RHAMNOSYL O-METHYLTRANSFERASE"/>
    <property type="match status" value="1"/>
</dbReference>